<reference evidence="1" key="2">
    <citation type="journal article" date="2024" name="Plant">
        <title>Genomic evolution and insights into agronomic trait innovations of Sesamum species.</title>
        <authorList>
            <person name="Miao H."/>
            <person name="Wang L."/>
            <person name="Qu L."/>
            <person name="Liu H."/>
            <person name="Sun Y."/>
            <person name="Le M."/>
            <person name="Wang Q."/>
            <person name="Wei S."/>
            <person name="Zheng Y."/>
            <person name="Lin W."/>
            <person name="Duan Y."/>
            <person name="Cao H."/>
            <person name="Xiong S."/>
            <person name="Wang X."/>
            <person name="Wei L."/>
            <person name="Li C."/>
            <person name="Ma Q."/>
            <person name="Ju M."/>
            <person name="Zhao R."/>
            <person name="Li G."/>
            <person name="Mu C."/>
            <person name="Tian Q."/>
            <person name="Mei H."/>
            <person name="Zhang T."/>
            <person name="Gao T."/>
            <person name="Zhang H."/>
        </authorList>
    </citation>
    <scope>NUCLEOTIDE SEQUENCE</scope>
    <source>
        <strain evidence="1">G02</strain>
    </source>
</reference>
<gene>
    <name evidence="1" type="ORF">Sradi_7219400</name>
</gene>
<dbReference type="AlphaFoldDB" id="A0AAW2INN9"/>
<reference evidence="1" key="1">
    <citation type="submission" date="2020-06" db="EMBL/GenBank/DDBJ databases">
        <authorList>
            <person name="Li T."/>
            <person name="Hu X."/>
            <person name="Zhang T."/>
            <person name="Song X."/>
            <person name="Zhang H."/>
            <person name="Dai N."/>
            <person name="Sheng W."/>
            <person name="Hou X."/>
            <person name="Wei L."/>
        </authorList>
    </citation>
    <scope>NUCLEOTIDE SEQUENCE</scope>
    <source>
        <strain evidence="1">G02</strain>
        <tissue evidence="1">Leaf</tissue>
    </source>
</reference>
<protein>
    <submittedName>
        <fullName evidence="1">Uncharacterized protein</fullName>
    </submittedName>
</protein>
<proteinExistence type="predicted"/>
<organism evidence="1">
    <name type="scientific">Sesamum radiatum</name>
    <name type="common">Black benniseed</name>
    <dbReference type="NCBI Taxonomy" id="300843"/>
    <lineage>
        <taxon>Eukaryota</taxon>
        <taxon>Viridiplantae</taxon>
        <taxon>Streptophyta</taxon>
        <taxon>Embryophyta</taxon>
        <taxon>Tracheophyta</taxon>
        <taxon>Spermatophyta</taxon>
        <taxon>Magnoliopsida</taxon>
        <taxon>eudicotyledons</taxon>
        <taxon>Gunneridae</taxon>
        <taxon>Pentapetalae</taxon>
        <taxon>asterids</taxon>
        <taxon>lamiids</taxon>
        <taxon>Lamiales</taxon>
        <taxon>Pedaliaceae</taxon>
        <taxon>Sesamum</taxon>
    </lineage>
</organism>
<sequence length="94" mass="10820">MTQHSHCHTKWLKVAERTDSVQSIESEATQVQMQCEPRNDTQTQHLIVPRRALSWKTTKSGNHQRTPNIPPLIAYHQGVWASCPPSRHRATKSR</sequence>
<accession>A0AAW2INN9</accession>
<dbReference type="EMBL" id="JACGWJ010001238">
    <property type="protein sequence ID" value="KAL0283734.1"/>
    <property type="molecule type" value="Genomic_DNA"/>
</dbReference>
<evidence type="ECO:0000313" key="1">
    <source>
        <dbReference type="EMBL" id="KAL0283734.1"/>
    </source>
</evidence>
<comment type="caution">
    <text evidence="1">The sequence shown here is derived from an EMBL/GenBank/DDBJ whole genome shotgun (WGS) entry which is preliminary data.</text>
</comment>
<name>A0AAW2INN9_SESRA</name>